<organism evidence="2 3">
    <name type="scientific">Georgenia soli</name>
    <dbReference type="NCBI Taxonomy" id="638953"/>
    <lineage>
        <taxon>Bacteria</taxon>
        <taxon>Bacillati</taxon>
        <taxon>Actinomycetota</taxon>
        <taxon>Actinomycetes</taxon>
        <taxon>Micrococcales</taxon>
        <taxon>Bogoriellaceae</taxon>
        <taxon>Georgenia</taxon>
    </lineage>
</organism>
<gene>
    <name evidence="2" type="ORF">ATJ97_3450</name>
</gene>
<evidence type="ECO:0000256" key="1">
    <source>
        <dbReference type="SAM" id="MobiDB-lite"/>
    </source>
</evidence>
<dbReference type="AlphaFoldDB" id="A0A2A9EPT2"/>
<comment type="caution">
    <text evidence="2">The sequence shown here is derived from an EMBL/GenBank/DDBJ whole genome shotgun (WGS) entry which is preliminary data.</text>
</comment>
<dbReference type="OrthoDB" id="3294360at2"/>
<evidence type="ECO:0000313" key="3">
    <source>
        <dbReference type="Proteomes" id="UP000222106"/>
    </source>
</evidence>
<proteinExistence type="predicted"/>
<keyword evidence="3" id="KW-1185">Reference proteome</keyword>
<evidence type="ECO:0000313" key="2">
    <source>
        <dbReference type="EMBL" id="PFG40908.1"/>
    </source>
</evidence>
<reference evidence="2 3" key="1">
    <citation type="submission" date="2017-10" db="EMBL/GenBank/DDBJ databases">
        <title>Sequencing the genomes of 1000 actinobacteria strains.</title>
        <authorList>
            <person name="Klenk H.-P."/>
        </authorList>
    </citation>
    <scope>NUCLEOTIDE SEQUENCE [LARGE SCALE GENOMIC DNA]</scope>
    <source>
        <strain evidence="2 3">DSM 21838</strain>
    </source>
</reference>
<accession>A0A2A9EPT2</accession>
<protein>
    <submittedName>
        <fullName evidence="2">Uncharacterized protein</fullName>
    </submittedName>
</protein>
<dbReference type="EMBL" id="PDJI01000004">
    <property type="protein sequence ID" value="PFG40908.1"/>
    <property type="molecule type" value="Genomic_DNA"/>
</dbReference>
<sequence>MTVPVHVAPDPRIWVHVPTAWPTAEHPSAAAWAGQAGPAVVADQGIDDPALGERLAIVLTAVAALPLPPHVQARYLHLPDVRGSLMLLEVAAVRTDAAANRHLVHRMLTDADREAGVGAVQVEDVTLPDGRPLLRVLRFERAGDGGPLTGILRHAVRLPAAPGESGAVDVTTTISGSDLDALLRSLPDVESLLEDVRRAADPDDLHGGTHTPDAAPTQGGVPLARDASGNHRISGTTRETAWTTG</sequence>
<dbReference type="RefSeq" id="WP_143427057.1">
    <property type="nucleotide sequence ID" value="NZ_PDJI01000004.1"/>
</dbReference>
<feature type="region of interest" description="Disordered" evidence="1">
    <location>
        <begin position="200"/>
        <end position="245"/>
    </location>
</feature>
<dbReference type="Proteomes" id="UP000222106">
    <property type="component" value="Unassembled WGS sequence"/>
</dbReference>
<feature type="compositionally biased region" description="Polar residues" evidence="1">
    <location>
        <begin position="231"/>
        <end position="245"/>
    </location>
</feature>
<name>A0A2A9EPT2_9MICO</name>